<organism evidence="1 2">
    <name type="scientific">Mycena belliarum</name>
    <dbReference type="NCBI Taxonomy" id="1033014"/>
    <lineage>
        <taxon>Eukaryota</taxon>
        <taxon>Fungi</taxon>
        <taxon>Dikarya</taxon>
        <taxon>Basidiomycota</taxon>
        <taxon>Agaricomycotina</taxon>
        <taxon>Agaricomycetes</taxon>
        <taxon>Agaricomycetidae</taxon>
        <taxon>Agaricales</taxon>
        <taxon>Marasmiineae</taxon>
        <taxon>Mycenaceae</taxon>
        <taxon>Mycena</taxon>
    </lineage>
</organism>
<sequence length="202" mass="22880">MHAAPTALERRRPSLHYYYSDYLVRARLVQSRITSNTVASPPCRRLPRIERAWCVVLVMCPAANPVPRALAVPPANPPFGVHERLRVVSWHELNVRVGVARARPPPCSQVHSRRRRALRATATPLRVNPRLRPVTYTPPPPRRRGALLRRAVSRHTLTACPARHIAQGFSAQFLQLRPMSRRPQLVGRILTDMLISTKFLGS</sequence>
<accession>A0AAD6U8T6</accession>
<protein>
    <submittedName>
        <fullName evidence="1">Uncharacterized protein</fullName>
    </submittedName>
</protein>
<keyword evidence="2" id="KW-1185">Reference proteome</keyword>
<dbReference type="Proteomes" id="UP001222325">
    <property type="component" value="Unassembled WGS sequence"/>
</dbReference>
<evidence type="ECO:0000313" key="1">
    <source>
        <dbReference type="EMBL" id="KAJ7088864.1"/>
    </source>
</evidence>
<reference evidence="1" key="1">
    <citation type="submission" date="2023-03" db="EMBL/GenBank/DDBJ databases">
        <title>Massive genome expansion in bonnet fungi (Mycena s.s.) driven by repeated elements and novel gene families across ecological guilds.</title>
        <authorList>
            <consortium name="Lawrence Berkeley National Laboratory"/>
            <person name="Harder C.B."/>
            <person name="Miyauchi S."/>
            <person name="Viragh M."/>
            <person name="Kuo A."/>
            <person name="Thoen E."/>
            <person name="Andreopoulos B."/>
            <person name="Lu D."/>
            <person name="Skrede I."/>
            <person name="Drula E."/>
            <person name="Henrissat B."/>
            <person name="Morin E."/>
            <person name="Kohler A."/>
            <person name="Barry K."/>
            <person name="LaButti K."/>
            <person name="Morin E."/>
            <person name="Salamov A."/>
            <person name="Lipzen A."/>
            <person name="Mereny Z."/>
            <person name="Hegedus B."/>
            <person name="Baldrian P."/>
            <person name="Stursova M."/>
            <person name="Weitz H."/>
            <person name="Taylor A."/>
            <person name="Grigoriev I.V."/>
            <person name="Nagy L.G."/>
            <person name="Martin F."/>
            <person name="Kauserud H."/>
        </authorList>
    </citation>
    <scope>NUCLEOTIDE SEQUENCE</scope>
    <source>
        <strain evidence="1">CBHHK173m</strain>
    </source>
</reference>
<proteinExistence type="predicted"/>
<evidence type="ECO:0000313" key="2">
    <source>
        <dbReference type="Proteomes" id="UP001222325"/>
    </source>
</evidence>
<gene>
    <name evidence="1" type="ORF">B0H15DRAFT_949495</name>
</gene>
<dbReference type="AlphaFoldDB" id="A0AAD6U8T6"/>
<comment type="caution">
    <text evidence="1">The sequence shown here is derived from an EMBL/GenBank/DDBJ whole genome shotgun (WGS) entry which is preliminary data.</text>
</comment>
<dbReference type="EMBL" id="JARJCN010000025">
    <property type="protein sequence ID" value="KAJ7088864.1"/>
    <property type="molecule type" value="Genomic_DNA"/>
</dbReference>
<name>A0AAD6U8T6_9AGAR</name>